<dbReference type="Pfam" id="PF00112">
    <property type="entry name" value="Peptidase_C1"/>
    <property type="match status" value="1"/>
</dbReference>
<dbReference type="SUPFAM" id="SSF54001">
    <property type="entry name" value="Cysteine proteinases"/>
    <property type="match status" value="1"/>
</dbReference>
<organism evidence="3 4">
    <name type="scientific">Undibacterium luofuense</name>
    <dbReference type="NCBI Taxonomy" id="2828733"/>
    <lineage>
        <taxon>Bacteria</taxon>
        <taxon>Pseudomonadati</taxon>
        <taxon>Pseudomonadota</taxon>
        <taxon>Betaproteobacteria</taxon>
        <taxon>Burkholderiales</taxon>
        <taxon>Oxalobacteraceae</taxon>
        <taxon>Undibacterium</taxon>
    </lineage>
</organism>
<dbReference type="Gene3D" id="3.90.70.10">
    <property type="entry name" value="Cysteine proteinases"/>
    <property type="match status" value="1"/>
</dbReference>
<accession>A0A941DJ75</accession>
<dbReference type="AlphaFoldDB" id="A0A941DJ75"/>
<proteinExistence type="predicted"/>
<keyword evidence="4" id="KW-1185">Reference proteome</keyword>
<dbReference type="CDD" id="cd02619">
    <property type="entry name" value="Peptidase_C1"/>
    <property type="match status" value="1"/>
</dbReference>
<dbReference type="RefSeq" id="WP_212685952.1">
    <property type="nucleotide sequence ID" value="NZ_JAGSPN010000001.1"/>
</dbReference>
<dbReference type="EMBL" id="JAGSPN010000001">
    <property type="protein sequence ID" value="MBR7780544.1"/>
    <property type="molecule type" value="Genomic_DNA"/>
</dbReference>
<name>A0A941DJ75_9BURK</name>
<feature type="region of interest" description="Disordered" evidence="1">
    <location>
        <begin position="1"/>
        <end position="20"/>
    </location>
</feature>
<dbReference type="InterPro" id="IPR038765">
    <property type="entry name" value="Papain-like_cys_pep_sf"/>
</dbReference>
<dbReference type="InterPro" id="IPR000668">
    <property type="entry name" value="Peptidase_C1A_C"/>
</dbReference>
<evidence type="ECO:0000313" key="4">
    <source>
        <dbReference type="Proteomes" id="UP000680067"/>
    </source>
</evidence>
<dbReference type="GO" id="GO:0008234">
    <property type="term" value="F:cysteine-type peptidase activity"/>
    <property type="evidence" value="ECO:0007669"/>
    <property type="project" value="InterPro"/>
</dbReference>
<feature type="domain" description="Peptidase C1A papain C-terminal" evidence="2">
    <location>
        <begin position="57"/>
        <end position="257"/>
    </location>
</feature>
<feature type="compositionally biased region" description="Polar residues" evidence="1">
    <location>
        <begin position="1"/>
        <end position="12"/>
    </location>
</feature>
<dbReference type="GO" id="GO:0006508">
    <property type="term" value="P:proteolysis"/>
    <property type="evidence" value="ECO:0007669"/>
    <property type="project" value="InterPro"/>
</dbReference>
<evidence type="ECO:0000313" key="3">
    <source>
        <dbReference type="EMBL" id="MBR7780544.1"/>
    </source>
</evidence>
<evidence type="ECO:0000259" key="2">
    <source>
        <dbReference type="Pfam" id="PF00112"/>
    </source>
</evidence>
<evidence type="ECO:0000256" key="1">
    <source>
        <dbReference type="SAM" id="MobiDB-lite"/>
    </source>
</evidence>
<reference evidence="3" key="1">
    <citation type="submission" date="2021-04" db="EMBL/GenBank/DDBJ databases">
        <title>novel species isolated from subtropical streams in China.</title>
        <authorList>
            <person name="Lu H."/>
        </authorList>
    </citation>
    <scope>NUCLEOTIDE SEQUENCE</scope>
    <source>
        <strain evidence="3">LFS511W</strain>
    </source>
</reference>
<protein>
    <submittedName>
        <fullName evidence="3">C1 family peptidase</fullName>
    </submittedName>
</protein>
<gene>
    <name evidence="3" type="ORF">KDM89_00195</name>
</gene>
<comment type="caution">
    <text evidence="3">The sequence shown here is derived from an EMBL/GenBank/DDBJ whole genome shotgun (WGS) entry which is preliminary data.</text>
</comment>
<dbReference type="Proteomes" id="UP000680067">
    <property type="component" value="Unassembled WGS sequence"/>
</dbReference>
<sequence length="667" mass="73050">MPRSSTVTTPQRTLDARADRQDIRDQWFQPEVRHLSARFPDDATVESVWNAYADAGFIRNQGNDGACTGFGLAAVIHYLNWLRSDPVMPRSARMIYHLAQLYDEWPGEDYSGSSCRGALKGWHKHGVCSEDLWPFTVAEDGSAPAFEAPQTGWDSDALQCMLGVYYRVDKSDITAMQAAIAQTGALYASSATHAGWDTPRWPDRKRPAQLSSIQQLPVIQPHAIRQGGHAFALIGYNETGFVVQNSWGESWGWRGLAILTYDDWLTLGTDAWVIAMGVPAAASASAGSAPAAFRRGRLPRQPAQAGVLSSDQAYAHTVVLDSSGRAIQRLVQFANAADSLEYVLRSAPLAWLQRQKRGSKLRLALCALSGLLDEAAQMQAIARYAPAFLAQGIYPVFLIWNSGISRLSDVLQQQYQGSTPSPALSRSIEANADQLGLKALWTQLRHNAAQSVKTDTPPRALHSVISILQDLQKAQGAQGMELHLLADCTGVQLAGPLLAHKSLHFQSVQLMTPACSLEFASATLGKAIQEGRLSPAQWHLYALTQEADQHSRFAGVYQGSLLRLIAHALEDRCQTPLLGLAASLDSDSLHNSQWNRACAPELQHWQDLFWGKQVPSAGFSRHGRGLSKAASQRLSLLDTPLTQDALPPLSQLSHLLPDMLKRMHRKA</sequence>